<evidence type="ECO:0000259" key="1">
    <source>
        <dbReference type="Pfam" id="PF04149"/>
    </source>
</evidence>
<protein>
    <recommendedName>
        <fullName evidence="1">DUF397 domain-containing protein</fullName>
    </recommendedName>
</protein>
<dbReference type="OrthoDB" id="4301277at2"/>
<dbReference type="InterPro" id="IPR007278">
    <property type="entry name" value="DUF397"/>
</dbReference>
<dbReference type="AlphaFoldDB" id="A0A3N9XS74"/>
<dbReference type="EMBL" id="QDGB01000267">
    <property type="protein sequence ID" value="RQX15948.1"/>
    <property type="molecule type" value="Genomic_DNA"/>
</dbReference>
<evidence type="ECO:0000313" key="2">
    <source>
        <dbReference type="EMBL" id="RQX15948.1"/>
    </source>
</evidence>
<comment type="caution">
    <text evidence="2">The sequence shown here is derived from an EMBL/GenBank/DDBJ whole genome shotgun (WGS) entry which is preliminary data.</text>
</comment>
<accession>A0A3N9XS74</accession>
<gene>
    <name evidence="2" type="ORF">DDE19_17420</name>
</gene>
<feature type="domain" description="DUF397" evidence="1">
    <location>
        <begin position="7"/>
        <end position="37"/>
    </location>
</feature>
<proteinExistence type="predicted"/>
<dbReference type="Pfam" id="PF04149">
    <property type="entry name" value="DUF397"/>
    <property type="match status" value="1"/>
</dbReference>
<organism evidence="2 3">
    <name type="scientific">Micromonospora ureilytica</name>
    <dbReference type="NCBI Taxonomy" id="709868"/>
    <lineage>
        <taxon>Bacteria</taxon>
        <taxon>Bacillati</taxon>
        <taxon>Actinomycetota</taxon>
        <taxon>Actinomycetes</taxon>
        <taxon>Micromonosporales</taxon>
        <taxon>Micromonosporaceae</taxon>
        <taxon>Micromonospora</taxon>
    </lineage>
</organism>
<dbReference type="Proteomes" id="UP000278981">
    <property type="component" value="Unassembled WGS sequence"/>
</dbReference>
<reference evidence="2 3" key="1">
    <citation type="submission" date="2018-04" db="EMBL/GenBank/DDBJ databases">
        <title>Micromonosporas from Atacama Desert.</title>
        <authorList>
            <person name="Carro L."/>
            <person name="Klenk H.-P."/>
            <person name="Goodfellow M."/>
        </authorList>
    </citation>
    <scope>NUCLEOTIDE SEQUENCE [LARGE SCALE GENOMIC DNA]</scope>
    <source>
        <strain evidence="2 3">LB19</strain>
    </source>
</reference>
<name>A0A3N9XS74_9ACTN</name>
<sequence>MADNLRAVVLVRDSKDRDGGVLQFNPQTWRSFVDLAKQIGPLG</sequence>
<evidence type="ECO:0000313" key="3">
    <source>
        <dbReference type="Proteomes" id="UP000278981"/>
    </source>
</evidence>